<evidence type="ECO:0008006" key="4">
    <source>
        <dbReference type="Google" id="ProtNLM"/>
    </source>
</evidence>
<dbReference type="InterPro" id="IPR043754">
    <property type="entry name" value="DUF5700"/>
</dbReference>
<reference evidence="2 3" key="1">
    <citation type="submission" date="2019-04" db="EMBL/GenBank/DDBJ databases">
        <authorList>
            <person name="Feng G."/>
            <person name="Zhang J."/>
            <person name="Zhu H."/>
        </authorList>
    </citation>
    <scope>NUCLEOTIDE SEQUENCE [LARGE SCALE GENOMIC DNA]</scope>
    <source>
        <strain evidence="2 3">92R-1</strain>
    </source>
</reference>
<protein>
    <recommendedName>
        <fullName evidence="4">Zn-dependent protease DUF2268</fullName>
    </recommendedName>
</protein>
<organism evidence="2 3">
    <name type="scientific">Hymenobacter fodinae</name>
    <dbReference type="NCBI Taxonomy" id="2510796"/>
    <lineage>
        <taxon>Bacteria</taxon>
        <taxon>Pseudomonadati</taxon>
        <taxon>Bacteroidota</taxon>
        <taxon>Cytophagia</taxon>
        <taxon>Cytophagales</taxon>
        <taxon>Hymenobacteraceae</taxon>
        <taxon>Hymenobacter</taxon>
    </lineage>
</organism>
<comment type="caution">
    <text evidence="2">The sequence shown here is derived from an EMBL/GenBank/DDBJ whole genome shotgun (WGS) entry which is preliminary data.</text>
</comment>
<sequence length="371" mass="42343">MKTSVVAVGRRIASCLWLLGLLMCASARAQTINTDAVTRFWQLTDELRQNHPISDKDWDAFINLPGNKTYIRNTFHPDPQSVYSLENYRRALETVYMPQHDSLLRVKLRDKVASYVLAYEYKEREAEYRQYIQTTIQSPQYVPLMYTLAYEYLPKSAQTTVPELKMYYTAIGDGATSQADGIFYSLKAVVDHDKAKPGIVEAHEMYHQLMPTKSFSPVAEEDKGLMWTLRGMRSEGIADLIDKAPMHQVPGDPHRVQAQFLQPAPQVIQRLDSVIQAVATQGTPAKKPVAYYQRVLHFAGHVPGCYMARVIVANGYRKELIARIDNPFEFVRLYQKAARKDATHPPQFSQLTMKYLAELEKTYNQPAANKS</sequence>
<feature type="chain" id="PRO_5021384236" description="Zn-dependent protease DUF2268" evidence="1">
    <location>
        <begin position="30"/>
        <end position="371"/>
    </location>
</feature>
<gene>
    <name evidence="2" type="ORF">EU556_18625</name>
</gene>
<keyword evidence="1" id="KW-0732">Signal</keyword>
<dbReference type="Proteomes" id="UP000298337">
    <property type="component" value="Unassembled WGS sequence"/>
</dbReference>
<dbReference type="RefSeq" id="WP_135435643.1">
    <property type="nucleotide sequence ID" value="NZ_SRLA01000004.1"/>
</dbReference>
<evidence type="ECO:0000256" key="1">
    <source>
        <dbReference type="SAM" id="SignalP"/>
    </source>
</evidence>
<keyword evidence="3" id="KW-1185">Reference proteome</keyword>
<name>A0A4Z0P4N6_9BACT</name>
<evidence type="ECO:0000313" key="2">
    <source>
        <dbReference type="EMBL" id="TGE05327.1"/>
    </source>
</evidence>
<dbReference type="EMBL" id="SRLA01000004">
    <property type="protein sequence ID" value="TGE05327.1"/>
    <property type="molecule type" value="Genomic_DNA"/>
</dbReference>
<evidence type="ECO:0000313" key="3">
    <source>
        <dbReference type="Proteomes" id="UP000298337"/>
    </source>
</evidence>
<dbReference type="OrthoDB" id="657291at2"/>
<accession>A0A4Z0P4N6</accession>
<feature type="signal peptide" evidence="1">
    <location>
        <begin position="1"/>
        <end position="29"/>
    </location>
</feature>
<dbReference type="AlphaFoldDB" id="A0A4Z0P4N6"/>
<proteinExistence type="predicted"/>
<dbReference type="Pfam" id="PF18958">
    <property type="entry name" value="DUF5700"/>
    <property type="match status" value="1"/>
</dbReference>